<gene>
    <name evidence="3" type="ORF">GJ654_13430</name>
</gene>
<dbReference type="PANTHER" id="PTHR45947:SF13">
    <property type="entry name" value="TRANSFERASE"/>
    <property type="match status" value="1"/>
</dbReference>
<comment type="caution">
    <text evidence="3">The sequence shown here is derived from an EMBL/GenBank/DDBJ whole genome shotgun (WGS) entry which is preliminary data.</text>
</comment>
<evidence type="ECO:0000313" key="4">
    <source>
        <dbReference type="Proteomes" id="UP000439113"/>
    </source>
</evidence>
<evidence type="ECO:0000259" key="2">
    <source>
        <dbReference type="Pfam" id="PF13439"/>
    </source>
</evidence>
<dbReference type="InterPro" id="IPR028098">
    <property type="entry name" value="Glyco_trans_4-like_N"/>
</dbReference>
<dbReference type="Proteomes" id="UP000439113">
    <property type="component" value="Unassembled WGS sequence"/>
</dbReference>
<name>A0A6N8DNU5_RHOAC</name>
<accession>A0A6N8DNU5</accession>
<evidence type="ECO:0000313" key="3">
    <source>
        <dbReference type="EMBL" id="MTV31988.1"/>
    </source>
</evidence>
<dbReference type="Pfam" id="PF00534">
    <property type="entry name" value="Glycos_transf_1"/>
    <property type="match status" value="1"/>
</dbReference>
<dbReference type="AlphaFoldDB" id="A0A6N8DNU5"/>
<organism evidence="3 4">
    <name type="scientific">Rhodoblastus acidophilus</name>
    <name type="common">Rhodopseudomonas acidophila</name>
    <dbReference type="NCBI Taxonomy" id="1074"/>
    <lineage>
        <taxon>Bacteria</taxon>
        <taxon>Pseudomonadati</taxon>
        <taxon>Pseudomonadota</taxon>
        <taxon>Alphaproteobacteria</taxon>
        <taxon>Hyphomicrobiales</taxon>
        <taxon>Rhodoblastaceae</taxon>
        <taxon>Rhodoblastus</taxon>
    </lineage>
</organism>
<dbReference type="PANTHER" id="PTHR45947">
    <property type="entry name" value="SULFOQUINOVOSYL TRANSFERASE SQD2"/>
    <property type="match status" value="1"/>
</dbReference>
<dbReference type="InterPro" id="IPR050194">
    <property type="entry name" value="Glycosyltransferase_grp1"/>
</dbReference>
<dbReference type="RefSeq" id="WP_155446679.1">
    <property type="nucleotide sequence ID" value="NZ_JAOQNR010000013.1"/>
</dbReference>
<proteinExistence type="predicted"/>
<feature type="domain" description="Glycosyltransferase subfamily 4-like N-terminal" evidence="2">
    <location>
        <begin position="26"/>
        <end position="218"/>
    </location>
</feature>
<dbReference type="Pfam" id="PF13439">
    <property type="entry name" value="Glyco_transf_4"/>
    <property type="match status" value="1"/>
</dbReference>
<reference evidence="3 4" key="1">
    <citation type="submission" date="2019-11" db="EMBL/GenBank/DDBJ databases">
        <title>Whole-genome sequence of a Rhodoblastus acidophilus DSM 142.</title>
        <authorList>
            <person name="Kyndt J.A."/>
            <person name="Meyer T.E."/>
        </authorList>
    </citation>
    <scope>NUCLEOTIDE SEQUENCE [LARGE SCALE GENOMIC DNA]</scope>
    <source>
        <strain evidence="3 4">DSM 142</strain>
    </source>
</reference>
<protein>
    <submittedName>
        <fullName evidence="3">Glycosyltransferase</fullName>
    </submittedName>
</protein>
<dbReference type="OrthoDB" id="9807414at2"/>
<dbReference type="EMBL" id="WNKS01000012">
    <property type="protein sequence ID" value="MTV31988.1"/>
    <property type="molecule type" value="Genomic_DNA"/>
</dbReference>
<dbReference type="InterPro" id="IPR001296">
    <property type="entry name" value="Glyco_trans_1"/>
</dbReference>
<sequence length="427" mass="47241">MRKPEFSAEAPRIAIVSHSHPSVTKGGAEIAAYTLYKGLRAAGVDAIFIAACAEESRAKLALASENEYAVFVRGEMFEHFFQLGAARVGEELEAILRARRVQLVNFHHFTNLGLGALRRIRALPGLKLAFTLHEFLAICYNHGQMVTPVGQRLCQRESSDACAACFPSMTRHDFIFRKKLFLETLRGFDVLISPSQFLAERFCAWGLERQKFFVIENGLAELPTCSSRHNAETRSAWTFGFFGQINPFKGVDVIVDAAEKLHKSNVPNIKIRVHGNIIGQSEQFVTRFKDACSSGLVEYLGPYDNTNVARLMADCDYVLTPSRWWENSPVVIQEAFAVGCPVLCSGIGGMAEKVVDGVSGKHFRPGDGADLARCMIEAACEETYFSLVENLPKPFDGLEMARRYLAAFSGRRQAPPLAAEREPAAHA</sequence>
<dbReference type="GO" id="GO:0016757">
    <property type="term" value="F:glycosyltransferase activity"/>
    <property type="evidence" value="ECO:0007669"/>
    <property type="project" value="InterPro"/>
</dbReference>
<dbReference type="SUPFAM" id="SSF53756">
    <property type="entry name" value="UDP-Glycosyltransferase/glycogen phosphorylase"/>
    <property type="match status" value="1"/>
</dbReference>
<dbReference type="Gene3D" id="3.40.50.2000">
    <property type="entry name" value="Glycogen Phosphorylase B"/>
    <property type="match status" value="2"/>
</dbReference>
<keyword evidence="3" id="KW-0808">Transferase</keyword>
<feature type="domain" description="Glycosyl transferase family 1" evidence="1">
    <location>
        <begin position="237"/>
        <end position="377"/>
    </location>
</feature>
<evidence type="ECO:0000259" key="1">
    <source>
        <dbReference type="Pfam" id="PF00534"/>
    </source>
</evidence>